<feature type="transmembrane region" description="Helical" evidence="1">
    <location>
        <begin position="6"/>
        <end position="24"/>
    </location>
</feature>
<protein>
    <submittedName>
        <fullName evidence="2">Uncharacterized protein</fullName>
    </submittedName>
</protein>
<accession>A0A6G4UZ57</accession>
<keyword evidence="1" id="KW-1133">Transmembrane helix</keyword>
<evidence type="ECO:0000313" key="3">
    <source>
        <dbReference type="Proteomes" id="UP000472335"/>
    </source>
</evidence>
<sequence>MMEVVFGVIGALIGLGGLATTYAAHRHQRRHAEQLDARERRIEEREREAELREASQHASMLQMKITQQSSSLEASISIWKLTVKNCSSQPFTNVSLSYVGLPLNGPELGGLLDPGASAEDTLTVGRGDPDPDQCLVEFTDAEGRRWRRRATGDLRQGRTDSQGRLVWEPGVLHAARYPDMGFRYIHRSRVVKRRRLIALCILTVVSIAPAWYLALR</sequence>
<evidence type="ECO:0000313" key="2">
    <source>
        <dbReference type="EMBL" id="NGO06940.1"/>
    </source>
</evidence>
<dbReference type="EMBL" id="JAAKZY010000008">
    <property type="protein sequence ID" value="NGO06940.1"/>
    <property type="molecule type" value="Genomic_DNA"/>
</dbReference>
<evidence type="ECO:0000256" key="1">
    <source>
        <dbReference type="SAM" id="Phobius"/>
    </source>
</evidence>
<reference evidence="2 3" key="1">
    <citation type="submission" date="2020-02" db="EMBL/GenBank/DDBJ databases">
        <title>Whole-genome analyses of novel actinobacteria.</title>
        <authorList>
            <person name="Sahin N."/>
            <person name="Gencbay T."/>
        </authorList>
    </citation>
    <scope>NUCLEOTIDE SEQUENCE [LARGE SCALE GENOMIC DNA]</scope>
    <source>
        <strain evidence="2 3">HC44</strain>
    </source>
</reference>
<dbReference type="AlphaFoldDB" id="A0A6G4UZ57"/>
<dbReference type="RefSeq" id="WP_165254854.1">
    <property type="nucleotide sequence ID" value="NZ_JAAKZY010000008.1"/>
</dbReference>
<proteinExistence type="predicted"/>
<comment type="caution">
    <text evidence="2">The sequence shown here is derived from an EMBL/GenBank/DDBJ whole genome shotgun (WGS) entry which is preliminary data.</text>
</comment>
<keyword evidence="1" id="KW-0472">Membrane</keyword>
<dbReference type="Proteomes" id="UP000472335">
    <property type="component" value="Unassembled WGS sequence"/>
</dbReference>
<gene>
    <name evidence="2" type="ORF">G5C60_04505</name>
</gene>
<keyword evidence="1" id="KW-0812">Transmembrane</keyword>
<name>A0A6G4UZ57_9ACTN</name>
<feature type="transmembrane region" description="Helical" evidence="1">
    <location>
        <begin position="196"/>
        <end position="214"/>
    </location>
</feature>
<keyword evidence="3" id="KW-1185">Reference proteome</keyword>
<organism evidence="2 3">
    <name type="scientific">Streptomyces scabichelini</name>
    <dbReference type="NCBI Taxonomy" id="2711217"/>
    <lineage>
        <taxon>Bacteria</taxon>
        <taxon>Bacillati</taxon>
        <taxon>Actinomycetota</taxon>
        <taxon>Actinomycetes</taxon>
        <taxon>Kitasatosporales</taxon>
        <taxon>Streptomycetaceae</taxon>
        <taxon>Streptomyces</taxon>
    </lineage>
</organism>